<evidence type="ECO:0000313" key="7">
    <source>
        <dbReference type="Proteomes" id="UP000234328"/>
    </source>
</evidence>
<dbReference type="Pfam" id="PF01614">
    <property type="entry name" value="IclR_C"/>
    <property type="match status" value="2"/>
</dbReference>
<evidence type="ECO:0000259" key="4">
    <source>
        <dbReference type="PROSITE" id="PS51077"/>
    </source>
</evidence>
<organism evidence="6 7">
    <name type="scientific">Pollutimonas nitritireducens</name>
    <dbReference type="NCBI Taxonomy" id="2045209"/>
    <lineage>
        <taxon>Bacteria</taxon>
        <taxon>Pseudomonadati</taxon>
        <taxon>Pseudomonadota</taxon>
        <taxon>Betaproteobacteria</taxon>
        <taxon>Burkholderiales</taxon>
        <taxon>Alcaligenaceae</taxon>
        <taxon>Pollutimonas</taxon>
    </lineage>
</organism>
<evidence type="ECO:0000313" key="6">
    <source>
        <dbReference type="EMBL" id="PLC51992.1"/>
    </source>
</evidence>
<dbReference type="InterPro" id="IPR036388">
    <property type="entry name" value="WH-like_DNA-bd_sf"/>
</dbReference>
<proteinExistence type="predicted"/>
<dbReference type="Gene3D" id="3.30.450.40">
    <property type="match status" value="2"/>
</dbReference>
<sequence>MAKESSLGLSPASAGKKDGVAAVNRALQVLSAFESSEDGLTLSTLASETGLYQSTILRLLESLMLAGFVKRLPDGRYVVGPSVLILSEMYRRSFNMTDYVVPHLKQLVAAVDECASLYVREGDQRICLHHIQPRRSVRMHVVEGKHFDLNVGAAGHVIRAIGDGAGGERYDTIRRLGYSVSQGERDPESAAVACPVFMHGTSLMGAISVVIPLYRFDEANLEKLVPEIKRTAWELSEDLGGISPFRP</sequence>
<dbReference type="PROSITE" id="PS51078">
    <property type="entry name" value="ICLR_ED"/>
    <property type="match status" value="1"/>
</dbReference>
<dbReference type="SUPFAM" id="SSF55781">
    <property type="entry name" value="GAF domain-like"/>
    <property type="match status" value="1"/>
</dbReference>
<dbReference type="InterPro" id="IPR029016">
    <property type="entry name" value="GAF-like_dom_sf"/>
</dbReference>
<dbReference type="InterPro" id="IPR050707">
    <property type="entry name" value="HTH_MetabolicPath_Reg"/>
</dbReference>
<dbReference type="InterPro" id="IPR005471">
    <property type="entry name" value="Tscrpt_reg_IclR_N"/>
</dbReference>
<dbReference type="InterPro" id="IPR036390">
    <property type="entry name" value="WH_DNA-bd_sf"/>
</dbReference>
<dbReference type="GO" id="GO:0003700">
    <property type="term" value="F:DNA-binding transcription factor activity"/>
    <property type="evidence" value="ECO:0007669"/>
    <property type="project" value="TreeGrafter"/>
</dbReference>
<dbReference type="AlphaFoldDB" id="A0A2N4UAE1"/>
<dbReference type="Proteomes" id="UP000234328">
    <property type="component" value="Unassembled WGS sequence"/>
</dbReference>
<dbReference type="OrthoDB" id="5422805at2"/>
<dbReference type="Gene3D" id="1.10.10.10">
    <property type="entry name" value="Winged helix-like DNA-binding domain superfamily/Winged helix DNA-binding domain"/>
    <property type="match status" value="1"/>
</dbReference>
<dbReference type="InterPro" id="IPR014757">
    <property type="entry name" value="Tscrpt_reg_IclR_C"/>
</dbReference>
<gene>
    <name evidence="6" type="ORF">CR155_20475</name>
</gene>
<dbReference type="PANTHER" id="PTHR30136:SF39">
    <property type="entry name" value="TRANSCRIPTIONAL REGULATORY PROTEIN"/>
    <property type="match status" value="1"/>
</dbReference>
<name>A0A2N4UAE1_9BURK</name>
<reference evidence="6 7" key="1">
    <citation type="submission" date="2017-10" db="EMBL/GenBank/DDBJ databases">
        <title>Two draft genome sequences of Pusillimonas sp. strains isolated from a nitrate- and radionuclide-contaminated groundwater in Russia.</title>
        <authorList>
            <person name="Grouzdev D.S."/>
            <person name="Tourova T.P."/>
            <person name="Goeva M.A."/>
            <person name="Babich T.L."/>
            <person name="Sokolova D.S."/>
            <person name="Abdullin R."/>
            <person name="Poltaraus A.B."/>
            <person name="Toshchakov S.V."/>
            <person name="Nazina T.N."/>
        </authorList>
    </citation>
    <scope>NUCLEOTIDE SEQUENCE [LARGE SCALE GENOMIC DNA]</scope>
    <source>
        <strain evidence="6 7">JR1/69-2-13</strain>
    </source>
</reference>
<evidence type="ECO:0000256" key="1">
    <source>
        <dbReference type="ARBA" id="ARBA00023015"/>
    </source>
</evidence>
<dbReference type="GO" id="GO:0045892">
    <property type="term" value="P:negative regulation of DNA-templated transcription"/>
    <property type="evidence" value="ECO:0007669"/>
    <property type="project" value="TreeGrafter"/>
</dbReference>
<dbReference type="SUPFAM" id="SSF46785">
    <property type="entry name" value="Winged helix' DNA-binding domain"/>
    <property type="match status" value="1"/>
</dbReference>
<keyword evidence="3" id="KW-0804">Transcription</keyword>
<dbReference type="Pfam" id="PF09339">
    <property type="entry name" value="HTH_IclR"/>
    <property type="match status" value="1"/>
</dbReference>
<keyword evidence="1" id="KW-0805">Transcription regulation</keyword>
<keyword evidence="7" id="KW-1185">Reference proteome</keyword>
<comment type="caution">
    <text evidence="6">The sequence shown here is derived from an EMBL/GenBank/DDBJ whole genome shotgun (WGS) entry which is preliminary data.</text>
</comment>
<evidence type="ECO:0000256" key="3">
    <source>
        <dbReference type="ARBA" id="ARBA00023163"/>
    </source>
</evidence>
<keyword evidence="2" id="KW-0238">DNA-binding</keyword>
<dbReference type="EMBL" id="PDNV01000026">
    <property type="protein sequence ID" value="PLC51992.1"/>
    <property type="molecule type" value="Genomic_DNA"/>
</dbReference>
<evidence type="ECO:0000256" key="2">
    <source>
        <dbReference type="ARBA" id="ARBA00023125"/>
    </source>
</evidence>
<dbReference type="RefSeq" id="WP_102071901.1">
    <property type="nucleotide sequence ID" value="NZ_PDNV01000026.1"/>
</dbReference>
<dbReference type="SMART" id="SM00346">
    <property type="entry name" value="HTH_ICLR"/>
    <property type="match status" value="1"/>
</dbReference>
<dbReference type="PROSITE" id="PS51077">
    <property type="entry name" value="HTH_ICLR"/>
    <property type="match status" value="1"/>
</dbReference>
<dbReference type="PANTHER" id="PTHR30136">
    <property type="entry name" value="HELIX-TURN-HELIX TRANSCRIPTIONAL REGULATOR, ICLR FAMILY"/>
    <property type="match status" value="1"/>
</dbReference>
<feature type="domain" description="IclR-ED" evidence="5">
    <location>
        <begin position="82"/>
        <end position="241"/>
    </location>
</feature>
<feature type="domain" description="HTH iclR-type" evidence="4">
    <location>
        <begin position="20"/>
        <end position="81"/>
    </location>
</feature>
<protein>
    <submittedName>
        <fullName evidence="6">IclR family transcriptional regulator</fullName>
    </submittedName>
</protein>
<accession>A0A2N4UAE1</accession>
<evidence type="ECO:0000259" key="5">
    <source>
        <dbReference type="PROSITE" id="PS51078"/>
    </source>
</evidence>
<dbReference type="GO" id="GO:0003677">
    <property type="term" value="F:DNA binding"/>
    <property type="evidence" value="ECO:0007669"/>
    <property type="project" value="UniProtKB-KW"/>
</dbReference>